<gene>
    <name evidence="3" type="primary">Tmem35b</name>
</gene>
<dbReference type="Proteomes" id="UP000886700">
    <property type="component" value="Unplaced"/>
</dbReference>
<dbReference type="RefSeq" id="XP_040612539.1">
    <property type="nucleotide sequence ID" value="XM_040756605.1"/>
</dbReference>
<keyword evidence="3" id="KW-0472">Membrane</keyword>
<keyword evidence="3" id="KW-0812">Transmembrane</keyword>
<protein>
    <submittedName>
        <fullName evidence="3">Transmembrane protein 35B isoform X2</fullName>
    </submittedName>
</protein>
<name>A0ABM2YCK1_MESAU</name>
<keyword evidence="2" id="KW-1185">Reference proteome</keyword>
<evidence type="ECO:0000256" key="1">
    <source>
        <dbReference type="SAM" id="SignalP"/>
    </source>
</evidence>
<evidence type="ECO:0000313" key="3">
    <source>
        <dbReference type="RefSeq" id="XP_040612539.1"/>
    </source>
</evidence>
<proteinExistence type="predicted"/>
<accession>A0ABM2YCK1</accession>
<dbReference type="GeneID" id="101842892"/>
<keyword evidence="1" id="KW-0732">Signal</keyword>
<feature type="signal peptide" evidence="1">
    <location>
        <begin position="1"/>
        <end position="21"/>
    </location>
</feature>
<evidence type="ECO:0000313" key="2">
    <source>
        <dbReference type="Proteomes" id="UP000886700"/>
    </source>
</evidence>
<feature type="chain" id="PRO_5046607383" evidence="1">
    <location>
        <begin position="22"/>
        <end position="109"/>
    </location>
</feature>
<sequence>MALLVGTLRLLLGGFFTLAGAAKLLQVSAPVSQQMGCGLAVYHGGGGYDSKTTQLLAKKPSRNRKTDITVSYSPSGAHCQRPKDLQPDPITMRFHHLLCESASLYCVSS</sequence>
<organism evidence="2 3">
    <name type="scientific">Mesocricetus auratus</name>
    <name type="common">Golden hamster</name>
    <dbReference type="NCBI Taxonomy" id="10036"/>
    <lineage>
        <taxon>Eukaryota</taxon>
        <taxon>Metazoa</taxon>
        <taxon>Chordata</taxon>
        <taxon>Craniata</taxon>
        <taxon>Vertebrata</taxon>
        <taxon>Euteleostomi</taxon>
        <taxon>Mammalia</taxon>
        <taxon>Eutheria</taxon>
        <taxon>Euarchontoglires</taxon>
        <taxon>Glires</taxon>
        <taxon>Rodentia</taxon>
        <taxon>Myomorpha</taxon>
        <taxon>Muroidea</taxon>
        <taxon>Cricetidae</taxon>
        <taxon>Cricetinae</taxon>
        <taxon>Mesocricetus</taxon>
    </lineage>
</organism>
<reference evidence="3" key="1">
    <citation type="submission" date="2025-08" db="UniProtKB">
        <authorList>
            <consortium name="RefSeq"/>
        </authorList>
    </citation>
    <scope>IDENTIFICATION</scope>
    <source>
        <tissue evidence="3">Liver</tissue>
    </source>
</reference>